<name>A0A0C3ELT2_9AGAM</name>
<keyword evidence="2" id="KW-1185">Reference proteome</keyword>
<dbReference type="InParanoid" id="A0A0C3ELT2"/>
<dbReference type="STRING" id="1036808.A0A0C3ELT2"/>
<evidence type="ECO:0000313" key="2">
    <source>
        <dbReference type="Proteomes" id="UP000053989"/>
    </source>
</evidence>
<dbReference type="AlphaFoldDB" id="A0A0C3ELT2"/>
<reference evidence="2" key="2">
    <citation type="submission" date="2015-01" db="EMBL/GenBank/DDBJ databases">
        <title>Evolutionary Origins and Diversification of the Mycorrhizal Mutualists.</title>
        <authorList>
            <consortium name="DOE Joint Genome Institute"/>
            <consortium name="Mycorrhizal Genomics Consortium"/>
            <person name="Kohler A."/>
            <person name="Kuo A."/>
            <person name="Nagy L.G."/>
            <person name="Floudas D."/>
            <person name="Copeland A."/>
            <person name="Barry K.W."/>
            <person name="Cichocki N."/>
            <person name="Veneault-Fourrey C."/>
            <person name="LaButti K."/>
            <person name="Lindquist E.A."/>
            <person name="Lipzen A."/>
            <person name="Lundell T."/>
            <person name="Morin E."/>
            <person name="Murat C."/>
            <person name="Riley R."/>
            <person name="Ohm R."/>
            <person name="Sun H."/>
            <person name="Tunlid A."/>
            <person name="Henrissat B."/>
            <person name="Grigoriev I.V."/>
            <person name="Hibbett D.S."/>
            <person name="Martin F."/>
        </authorList>
    </citation>
    <scope>NUCLEOTIDE SEQUENCE [LARGE SCALE GENOMIC DNA]</scope>
    <source>
        <strain evidence="2">Foug A</strain>
    </source>
</reference>
<dbReference type="InterPro" id="IPR052925">
    <property type="entry name" value="Phage_Integrase-like_Recomb"/>
</dbReference>
<dbReference type="OrthoDB" id="5598396at2759"/>
<accession>A0A0C3ELT2</accession>
<proteinExistence type="predicted"/>
<dbReference type="PANTHER" id="PTHR34605:SF4">
    <property type="entry name" value="DNA ADENINE METHYLTRANSFERASE"/>
    <property type="match status" value="1"/>
</dbReference>
<dbReference type="Proteomes" id="UP000053989">
    <property type="component" value="Unassembled WGS sequence"/>
</dbReference>
<dbReference type="SUPFAM" id="SSF56349">
    <property type="entry name" value="DNA breaking-rejoining enzymes"/>
    <property type="match status" value="1"/>
</dbReference>
<sequence>MHHFPVEPTPDTLAFFVVYMSSHIQPRSVANYLSGVVHRLQPFYPSVRATHDSELVCRTLRGSVRRFARSVMRKLPLSREDLVHAYSSHIHPLTYDDLLWLTQLFCGFFALLRLNDLVWSDVVQLHQYALLVSRLSVELTEEHLAFTLAAQKTDALFEGDRVLIQRLPSIDDPWSLFRRYLCACDSLFPLHPYLWLRVDGSISTRSWFIHRPRRFFPPSIGGHSMRSDGATSLAAAGPALLEEMWAVATASNGEPDNVPRERTCPG</sequence>
<dbReference type="InterPro" id="IPR011010">
    <property type="entry name" value="DNA_brk_join_enz"/>
</dbReference>
<dbReference type="EMBL" id="KN822007">
    <property type="protein sequence ID" value="KIM69129.1"/>
    <property type="molecule type" value="Genomic_DNA"/>
</dbReference>
<dbReference type="HOGENOM" id="CLU_083223_0_0_1"/>
<protein>
    <submittedName>
        <fullName evidence="1">Uncharacterized protein</fullName>
    </submittedName>
</protein>
<organism evidence="1 2">
    <name type="scientific">Scleroderma citrinum Foug A</name>
    <dbReference type="NCBI Taxonomy" id="1036808"/>
    <lineage>
        <taxon>Eukaryota</taxon>
        <taxon>Fungi</taxon>
        <taxon>Dikarya</taxon>
        <taxon>Basidiomycota</taxon>
        <taxon>Agaricomycotina</taxon>
        <taxon>Agaricomycetes</taxon>
        <taxon>Agaricomycetidae</taxon>
        <taxon>Boletales</taxon>
        <taxon>Sclerodermatineae</taxon>
        <taxon>Sclerodermataceae</taxon>
        <taxon>Scleroderma</taxon>
    </lineage>
</organism>
<dbReference type="GO" id="GO:0003677">
    <property type="term" value="F:DNA binding"/>
    <property type="evidence" value="ECO:0007669"/>
    <property type="project" value="InterPro"/>
</dbReference>
<gene>
    <name evidence="1" type="ORF">SCLCIDRAFT_13266</name>
</gene>
<evidence type="ECO:0000313" key="1">
    <source>
        <dbReference type="EMBL" id="KIM69129.1"/>
    </source>
</evidence>
<reference evidence="1 2" key="1">
    <citation type="submission" date="2014-04" db="EMBL/GenBank/DDBJ databases">
        <authorList>
            <consortium name="DOE Joint Genome Institute"/>
            <person name="Kuo A."/>
            <person name="Kohler A."/>
            <person name="Nagy L.G."/>
            <person name="Floudas D."/>
            <person name="Copeland A."/>
            <person name="Barry K.W."/>
            <person name="Cichocki N."/>
            <person name="Veneault-Fourrey C."/>
            <person name="LaButti K."/>
            <person name="Lindquist E.A."/>
            <person name="Lipzen A."/>
            <person name="Lundell T."/>
            <person name="Morin E."/>
            <person name="Murat C."/>
            <person name="Sun H."/>
            <person name="Tunlid A."/>
            <person name="Henrissat B."/>
            <person name="Grigoriev I.V."/>
            <person name="Hibbett D.S."/>
            <person name="Martin F."/>
            <person name="Nordberg H.P."/>
            <person name="Cantor M.N."/>
            <person name="Hua S.X."/>
        </authorList>
    </citation>
    <scope>NUCLEOTIDE SEQUENCE [LARGE SCALE GENOMIC DNA]</scope>
    <source>
        <strain evidence="1 2">Foug A</strain>
    </source>
</reference>
<dbReference type="PANTHER" id="PTHR34605">
    <property type="entry name" value="PHAGE_INTEGRASE DOMAIN-CONTAINING PROTEIN"/>
    <property type="match status" value="1"/>
</dbReference>